<sequence length="51" mass="6232">MYHRDEQTSATRKVTKAVKELTKIVAKQKIEENHTKEIPQEERKWKRPRRT</sequence>
<feature type="non-terminal residue" evidence="2">
    <location>
        <position position="51"/>
    </location>
</feature>
<comment type="caution">
    <text evidence="2">The sequence shown here is derived from an EMBL/GenBank/DDBJ whole genome shotgun (WGS) entry which is preliminary data.</text>
</comment>
<keyword evidence="3" id="KW-1185">Reference proteome</keyword>
<proteinExistence type="predicted"/>
<name>A0A1R3K5W3_COCAP</name>
<evidence type="ECO:0000256" key="1">
    <source>
        <dbReference type="SAM" id="MobiDB-lite"/>
    </source>
</evidence>
<dbReference type="EMBL" id="AWWV01006226">
    <property type="protein sequence ID" value="OMP02485.1"/>
    <property type="molecule type" value="Genomic_DNA"/>
</dbReference>
<organism evidence="2 3">
    <name type="scientific">Corchorus capsularis</name>
    <name type="common">Jute</name>
    <dbReference type="NCBI Taxonomy" id="210143"/>
    <lineage>
        <taxon>Eukaryota</taxon>
        <taxon>Viridiplantae</taxon>
        <taxon>Streptophyta</taxon>
        <taxon>Embryophyta</taxon>
        <taxon>Tracheophyta</taxon>
        <taxon>Spermatophyta</taxon>
        <taxon>Magnoliopsida</taxon>
        <taxon>eudicotyledons</taxon>
        <taxon>Gunneridae</taxon>
        <taxon>Pentapetalae</taxon>
        <taxon>rosids</taxon>
        <taxon>malvids</taxon>
        <taxon>Malvales</taxon>
        <taxon>Malvaceae</taxon>
        <taxon>Grewioideae</taxon>
        <taxon>Apeibeae</taxon>
        <taxon>Corchorus</taxon>
    </lineage>
</organism>
<dbReference type="Proteomes" id="UP000188268">
    <property type="component" value="Unassembled WGS sequence"/>
</dbReference>
<feature type="compositionally biased region" description="Basic and acidic residues" evidence="1">
    <location>
        <begin position="30"/>
        <end position="44"/>
    </location>
</feature>
<reference evidence="2 3" key="1">
    <citation type="submission" date="2013-09" db="EMBL/GenBank/DDBJ databases">
        <title>Corchorus capsularis genome sequencing.</title>
        <authorList>
            <person name="Alam M."/>
            <person name="Haque M.S."/>
            <person name="Islam M.S."/>
            <person name="Emdad E.M."/>
            <person name="Islam M.M."/>
            <person name="Ahmed B."/>
            <person name="Halim A."/>
            <person name="Hossen Q.M.M."/>
            <person name="Hossain M.Z."/>
            <person name="Ahmed R."/>
            <person name="Khan M.M."/>
            <person name="Islam R."/>
            <person name="Rashid M.M."/>
            <person name="Khan S.A."/>
            <person name="Rahman M.S."/>
            <person name="Alam M."/>
        </authorList>
    </citation>
    <scope>NUCLEOTIDE SEQUENCE [LARGE SCALE GENOMIC DNA]</scope>
    <source>
        <strain evidence="3">cv. CVL-1</strain>
        <tissue evidence="2">Whole seedling</tissue>
    </source>
</reference>
<evidence type="ECO:0000313" key="3">
    <source>
        <dbReference type="Proteomes" id="UP000188268"/>
    </source>
</evidence>
<protein>
    <submittedName>
        <fullName evidence="2">Uncharacterized protein</fullName>
    </submittedName>
</protein>
<dbReference type="AlphaFoldDB" id="A0A1R3K5W3"/>
<feature type="region of interest" description="Disordered" evidence="1">
    <location>
        <begin position="30"/>
        <end position="51"/>
    </location>
</feature>
<gene>
    <name evidence="2" type="ORF">CCACVL1_02797</name>
</gene>
<evidence type="ECO:0000313" key="2">
    <source>
        <dbReference type="EMBL" id="OMP02485.1"/>
    </source>
</evidence>
<accession>A0A1R3K5W3</accession>